<comment type="caution">
    <text evidence="1">The sequence shown here is derived from an EMBL/GenBank/DDBJ whole genome shotgun (WGS) entry which is preliminary data.</text>
</comment>
<dbReference type="EMBL" id="CM056819">
    <property type="protein sequence ID" value="KAJ8624122.1"/>
    <property type="molecule type" value="Genomic_DNA"/>
</dbReference>
<proteinExistence type="predicted"/>
<gene>
    <name evidence="1" type="ORF">MRB53_032652</name>
</gene>
<dbReference type="Proteomes" id="UP001234297">
    <property type="component" value="Chromosome 11"/>
</dbReference>
<organism evidence="1 2">
    <name type="scientific">Persea americana</name>
    <name type="common">Avocado</name>
    <dbReference type="NCBI Taxonomy" id="3435"/>
    <lineage>
        <taxon>Eukaryota</taxon>
        <taxon>Viridiplantae</taxon>
        <taxon>Streptophyta</taxon>
        <taxon>Embryophyta</taxon>
        <taxon>Tracheophyta</taxon>
        <taxon>Spermatophyta</taxon>
        <taxon>Magnoliopsida</taxon>
        <taxon>Magnoliidae</taxon>
        <taxon>Laurales</taxon>
        <taxon>Lauraceae</taxon>
        <taxon>Persea</taxon>
    </lineage>
</organism>
<reference evidence="1 2" key="1">
    <citation type="journal article" date="2022" name="Hortic Res">
        <title>A haplotype resolved chromosomal level avocado genome allows analysis of novel avocado genes.</title>
        <authorList>
            <person name="Nath O."/>
            <person name="Fletcher S.J."/>
            <person name="Hayward A."/>
            <person name="Shaw L.M."/>
            <person name="Masouleh A.K."/>
            <person name="Furtado A."/>
            <person name="Henry R.J."/>
            <person name="Mitter N."/>
        </authorList>
    </citation>
    <scope>NUCLEOTIDE SEQUENCE [LARGE SCALE GENOMIC DNA]</scope>
    <source>
        <strain evidence="2">cv. Hass</strain>
    </source>
</reference>
<evidence type="ECO:0000313" key="1">
    <source>
        <dbReference type="EMBL" id="KAJ8624122.1"/>
    </source>
</evidence>
<evidence type="ECO:0000313" key="2">
    <source>
        <dbReference type="Proteomes" id="UP001234297"/>
    </source>
</evidence>
<protein>
    <submittedName>
        <fullName evidence="1">Uncharacterized protein</fullName>
    </submittedName>
</protein>
<keyword evidence="2" id="KW-1185">Reference proteome</keyword>
<sequence length="251" mass="28115">MSARLLRISLRSSREEDPEDSELLLSGSAYRRTEKEERKKRGDALVSYLKEPFVSLAIQLLDGTPLCPGGKIPMSVSIAKFEQKGDAFIAKQMDKKKKKKLKRVEDKILGWGMNFERCHMCSDVPNEAWSPLTNKLSPNTNLQPTMLHNSKNYLSPKAMPPLKFYSGFLGPHSGVGVGSEDDDESVASVPDDIDASYSGEEGSESSDSDMFHKPITQNCDEEVFGAKSSINYGYRHVSSVIMRCFKREYED</sequence>
<accession>A0ACC2KTI6</accession>
<name>A0ACC2KTI6_PERAE</name>